<accession>A0A392S7F1</accession>
<proteinExistence type="predicted"/>
<reference evidence="1 2" key="1">
    <citation type="journal article" date="2018" name="Front. Plant Sci.">
        <title>Red Clover (Trifolium pratense) and Zigzag Clover (T. medium) - A Picture of Genomic Similarities and Differences.</title>
        <authorList>
            <person name="Dluhosova J."/>
            <person name="Istvanek J."/>
            <person name="Nedelnik J."/>
            <person name="Repkova J."/>
        </authorList>
    </citation>
    <scope>NUCLEOTIDE SEQUENCE [LARGE SCALE GENOMIC DNA]</scope>
    <source>
        <strain evidence="2">cv. 10/8</strain>
        <tissue evidence="1">Leaf</tissue>
    </source>
</reference>
<name>A0A392S7F1_9FABA</name>
<dbReference type="AlphaFoldDB" id="A0A392S7F1"/>
<evidence type="ECO:0000313" key="2">
    <source>
        <dbReference type="Proteomes" id="UP000265520"/>
    </source>
</evidence>
<dbReference type="EMBL" id="LXQA010322315">
    <property type="protein sequence ID" value="MCI43816.1"/>
    <property type="molecule type" value="Genomic_DNA"/>
</dbReference>
<evidence type="ECO:0000313" key="1">
    <source>
        <dbReference type="EMBL" id="MCI43816.1"/>
    </source>
</evidence>
<organism evidence="1 2">
    <name type="scientific">Trifolium medium</name>
    <dbReference type="NCBI Taxonomy" id="97028"/>
    <lineage>
        <taxon>Eukaryota</taxon>
        <taxon>Viridiplantae</taxon>
        <taxon>Streptophyta</taxon>
        <taxon>Embryophyta</taxon>
        <taxon>Tracheophyta</taxon>
        <taxon>Spermatophyta</taxon>
        <taxon>Magnoliopsida</taxon>
        <taxon>eudicotyledons</taxon>
        <taxon>Gunneridae</taxon>
        <taxon>Pentapetalae</taxon>
        <taxon>rosids</taxon>
        <taxon>fabids</taxon>
        <taxon>Fabales</taxon>
        <taxon>Fabaceae</taxon>
        <taxon>Papilionoideae</taxon>
        <taxon>50 kb inversion clade</taxon>
        <taxon>NPAAA clade</taxon>
        <taxon>Hologalegina</taxon>
        <taxon>IRL clade</taxon>
        <taxon>Trifolieae</taxon>
        <taxon>Trifolium</taxon>
    </lineage>
</organism>
<dbReference type="Proteomes" id="UP000265520">
    <property type="component" value="Unassembled WGS sequence"/>
</dbReference>
<sequence>MDDVDGDRELNFTVELRHHLYSCKNHGNNIYGEIKRFVVLKWTLEDKGCWGAAKEEEGGG</sequence>
<protein>
    <submittedName>
        <fullName evidence="1">Uncharacterized protein</fullName>
    </submittedName>
</protein>
<comment type="caution">
    <text evidence="1">The sequence shown here is derived from an EMBL/GenBank/DDBJ whole genome shotgun (WGS) entry which is preliminary data.</text>
</comment>
<keyword evidence="2" id="KW-1185">Reference proteome</keyword>